<dbReference type="PANTHER" id="PTHR11257:SF13">
    <property type="entry name" value="GEO07322P1"/>
    <property type="match status" value="1"/>
</dbReference>
<keyword evidence="1" id="KW-0732">Signal</keyword>
<dbReference type="GeneID" id="107066937"/>
<sequence>MAKYCILLALLVTVAYGLDYYPNKYDNFDVDRVIRNNRILNSYIRCLLDEGYCTPEAREIKDMLADVLQTTCSKCTPKQRMNVKKIVNHITTRKPKEWARLSAKYDPEGQYQKHIDKWMNMN</sequence>
<dbReference type="Pfam" id="PF03392">
    <property type="entry name" value="OS-D"/>
    <property type="match status" value="1"/>
</dbReference>
<proteinExistence type="predicted"/>
<organism evidence="2 4">
    <name type="scientific">Polistes dominula</name>
    <name type="common">European paper wasp</name>
    <name type="synonym">Vespa dominula</name>
    <dbReference type="NCBI Taxonomy" id="743375"/>
    <lineage>
        <taxon>Eukaryota</taxon>
        <taxon>Metazoa</taxon>
        <taxon>Ecdysozoa</taxon>
        <taxon>Arthropoda</taxon>
        <taxon>Hexapoda</taxon>
        <taxon>Insecta</taxon>
        <taxon>Pterygota</taxon>
        <taxon>Neoptera</taxon>
        <taxon>Endopterygota</taxon>
        <taxon>Hymenoptera</taxon>
        <taxon>Apocrita</taxon>
        <taxon>Aculeata</taxon>
        <taxon>Vespoidea</taxon>
        <taxon>Vespidae</taxon>
        <taxon>Polistinae</taxon>
        <taxon>Polistini</taxon>
        <taxon>Polistes</taxon>
    </lineage>
</organism>
<protein>
    <submittedName>
        <fullName evidence="3 4">Ejaculatory bulb-specific protein 3-like</fullName>
    </submittedName>
</protein>
<reference evidence="3 4" key="1">
    <citation type="submission" date="2025-05" db="UniProtKB">
        <authorList>
            <consortium name="RefSeq"/>
        </authorList>
    </citation>
    <scope>IDENTIFICATION</scope>
    <source>
        <tissue evidence="3 4">Whole body</tissue>
    </source>
</reference>
<evidence type="ECO:0000313" key="3">
    <source>
        <dbReference type="RefSeq" id="XP_015177490.1"/>
    </source>
</evidence>
<dbReference type="RefSeq" id="XP_015177491.1">
    <property type="nucleotide sequence ID" value="XM_015322005.1"/>
</dbReference>
<keyword evidence="2" id="KW-1185">Reference proteome</keyword>
<gene>
    <name evidence="3 4" type="primary">LOC107066937</name>
</gene>
<dbReference type="InterPro" id="IPR005055">
    <property type="entry name" value="A10/PebIII"/>
</dbReference>
<dbReference type="Gene3D" id="1.10.2080.10">
    <property type="entry name" value="Insect odorant-binding protein A10/Ejaculatory bulb-specific protein 3"/>
    <property type="match status" value="1"/>
</dbReference>
<accession>A0ABM1IBA4</accession>
<dbReference type="Proteomes" id="UP000694924">
    <property type="component" value="Unplaced"/>
</dbReference>
<evidence type="ECO:0000313" key="4">
    <source>
        <dbReference type="RefSeq" id="XP_015177491.1"/>
    </source>
</evidence>
<name>A0ABM1IBA4_POLDO</name>
<feature type="chain" id="PRO_5045022416" evidence="1">
    <location>
        <begin position="18"/>
        <end position="122"/>
    </location>
</feature>
<evidence type="ECO:0000313" key="2">
    <source>
        <dbReference type="Proteomes" id="UP000694924"/>
    </source>
</evidence>
<dbReference type="InterPro" id="IPR036682">
    <property type="entry name" value="OS_D_A10/PebIII_sf"/>
</dbReference>
<dbReference type="SUPFAM" id="SSF100910">
    <property type="entry name" value="Chemosensory protein Csp2"/>
    <property type="match status" value="1"/>
</dbReference>
<dbReference type="PANTHER" id="PTHR11257">
    <property type="entry name" value="CHEMOSENSORY PROTEIN-RELATED"/>
    <property type="match status" value="1"/>
</dbReference>
<evidence type="ECO:0000256" key="1">
    <source>
        <dbReference type="SAM" id="SignalP"/>
    </source>
</evidence>
<dbReference type="RefSeq" id="XP_015177490.1">
    <property type="nucleotide sequence ID" value="XM_015322004.1"/>
</dbReference>
<feature type="signal peptide" evidence="1">
    <location>
        <begin position="1"/>
        <end position="17"/>
    </location>
</feature>